<dbReference type="EMBL" id="VSSQ01113012">
    <property type="protein sequence ID" value="MPN49606.1"/>
    <property type="molecule type" value="Genomic_DNA"/>
</dbReference>
<dbReference type="Gene3D" id="1.20.1600.10">
    <property type="entry name" value="Outer membrane efflux proteins (OEP)"/>
    <property type="match status" value="1"/>
</dbReference>
<comment type="caution">
    <text evidence="1">The sequence shown here is derived from an EMBL/GenBank/DDBJ whole genome shotgun (WGS) entry which is preliminary data.</text>
</comment>
<proteinExistence type="predicted"/>
<dbReference type="SUPFAM" id="SSF56954">
    <property type="entry name" value="Outer membrane efflux proteins (OEP)"/>
    <property type="match status" value="1"/>
</dbReference>
<evidence type="ECO:0000313" key="1">
    <source>
        <dbReference type="EMBL" id="MPN49606.1"/>
    </source>
</evidence>
<dbReference type="AlphaFoldDB" id="A0A645IF82"/>
<protein>
    <recommendedName>
        <fullName evidence="2">TolC family protein</fullName>
    </recommendedName>
</protein>
<evidence type="ECO:0008006" key="2">
    <source>
        <dbReference type="Google" id="ProtNLM"/>
    </source>
</evidence>
<accession>A0A645IF82</accession>
<reference evidence="1" key="1">
    <citation type="submission" date="2019-08" db="EMBL/GenBank/DDBJ databases">
        <authorList>
            <person name="Kucharzyk K."/>
            <person name="Murdoch R.W."/>
            <person name="Higgins S."/>
            <person name="Loffler F."/>
        </authorList>
    </citation>
    <scope>NUCLEOTIDE SEQUENCE</scope>
</reference>
<organism evidence="1">
    <name type="scientific">bioreactor metagenome</name>
    <dbReference type="NCBI Taxonomy" id="1076179"/>
    <lineage>
        <taxon>unclassified sequences</taxon>
        <taxon>metagenomes</taxon>
        <taxon>ecological metagenomes</taxon>
    </lineage>
</organism>
<gene>
    <name evidence="1" type="ORF">SDC9_197228</name>
</gene>
<sequence>MNLERERQDLDSQLRSLYNLYINNIRMVEFERENKETAYFNLEAAMEKYKLGGLSGIEFRDIQLSYLDASDRMLEAVYQAKISEITLHLLIGDLFQTSHQK</sequence>
<dbReference type="GO" id="GO:0015562">
    <property type="term" value="F:efflux transmembrane transporter activity"/>
    <property type="evidence" value="ECO:0007669"/>
    <property type="project" value="InterPro"/>
</dbReference>
<name>A0A645IF82_9ZZZZ</name>